<keyword evidence="4 9" id="KW-0547">Nucleotide-binding</keyword>
<comment type="pathway">
    <text evidence="9">Cofactor biosynthesis; coenzyme A biosynthesis; CoA from (R)-pantothenate: step 4/5.</text>
</comment>
<dbReference type="InterPro" id="IPR004821">
    <property type="entry name" value="Cyt_trans-like"/>
</dbReference>
<comment type="caution">
    <text evidence="11">The sequence shown here is derived from an EMBL/GenBank/DDBJ whole genome shotgun (WGS) entry which is preliminary data.</text>
</comment>
<feature type="binding site" evidence="9">
    <location>
        <position position="98"/>
    </location>
    <ligand>
        <name>ATP</name>
        <dbReference type="ChEBI" id="CHEBI:30616"/>
    </ligand>
</feature>
<organism evidence="11">
    <name type="scientific">Ignavibacterium album</name>
    <dbReference type="NCBI Taxonomy" id="591197"/>
    <lineage>
        <taxon>Bacteria</taxon>
        <taxon>Pseudomonadati</taxon>
        <taxon>Ignavibacteriota</taxon>
        <taxon>Ignavibacteria</taxon>
        <taxon>Ignavibacteriales</taxon>
        <taxon>Ignavibacteriaceae</taxon>
        <taxon>Ignavibacterium</taxon>
    </lineage>
</organism>
<feature type="domain" description="Cytidyltransferase-like" evidence="10">
    <location>
        <begin position="5"/>
        <end position="133"/>
    </location>
</feature>
<proteinExistence type="inferred from homology"/>
<evidence type="ECO:0000256" key="7">
    <source>
        <dbReference type="ARBA" id="ARBA00022993"/>
    </source>
</evidence>
<feature type="binding site" evidence="9">
    <location>
        <position position="41"/>
    </location>
    <ligand>
        <name>substrate</name>
    </ligand>
</feature>
<feature type="binding site" evidence="9">
    <location>
        <begin position="9"/>
        <end position="10"/>
    </location>
    <ligand>
        <name>ATP</name>
        <dbReference type="ChEBI" id="CHEBI:30616"/>
    </ligand>
</feature>
<keyword evidence="5 9" id="KW-0067">ATP-binding</keyword>
<protein>
    <recommendedName>
        <fullName evidence="9">Phosphopantetheine adenylyltransferase</fullName>
        <ecNumber evidence="9">2.7.7.3</ecNumber>
    </recommendedName>
    <alternativeName>
        <fullName evidence="9">Dephospho-CoA pyrophosphorylase</fullName>
    </alternativeName>
    <alternativeName>
        <fullName evidence="9">Pantetheine-phosphate adenylyltransferase</fullName>
        <shortName evidence="9">PPAT</shortName>
    </alternativeName>
</protein>
<dbReference type="InterPro" id="IPR014729">
    <property type="entry name" value="Rossmann-like_a/b/a_fold"/>
</dbReference>
<evidence type="ECO:0000259" key="10">
    <source>
        <dbReference type="Pfam" id="PF01467"/>
    </source>
</evidence>
<evidence type="ECO:0000256" key="2">
    <source>
        <dbReference type="ARBA" id="ARBA00022679"/>
    </source>
</evidence>
<comment type="similarity">
    <text evidence="9">Belongs to the bacterial CoaD family.</text>
</comment>
<comment type="catalytic activity">
    <reaction evidence="8 9">
        <text>(R)-4'-phosphopantetheine + ATP + H(+) = 3'-dephospho-CoA + diphosphate</text>
        <dbReference type="Rhea" id="RHEA:19801"/>
        <dbReference type="ChEBI" id="CHEBI:15378"/>
        <dbReference type="ChEBI" id="CHEBI:30616"/>
        <dbReference type="ChEBI" id="CHEBI:33019"/>
        <dbReference type="ChEBI" id="CHEBI:57328"/>
        <dbReference type="ChEBI" id="CHEBI:61723"/>
        <dbReference type="EC" id="2.7.7.3"/>
    </reaction>
</comment>
<dbReference type="PRINTS" id="PR01020">
    <property type="entry name" value="LPSBIOSNTHSS"/>
</dbReference>
<evidence type="ECO:0000256" key="9">
    <source>
        <dbReference type="HAMAP-Rule" id="MF_00151"/>
    </source>
</evidence>
<evidence type="ECO:0000256" key="6">
    <source>
        <dbReference type="ARBA" id="ARBA00022842"/>
    </source>
</evidence>
<comment type="subcellular location">
    <subcellularLocation>
        <location evidence="9">Cytoplasm</location>
    </subcellularLocation>
</comment>
<feature type="binding site" evidence="9">
    <location>
        <position position="87"/>
    </location>
    <ligand>
        <name>substrate</name>
    </ligand>
</feature>
<accession>A0A832G609</accession>
<keyword evidence="6 9" id="KW-0460">Magnesium</keyword>
<dbReference type="InterPro" id="IPR001980">
    <property type="entry name" value="PPAT"/>
</dbReference>
<dbReference type="Pfam" id="PF01467">
    <property type="entry name" value="CTP_transf_like"/>
    <property type="match status" value="1"/>
</dbReference>
<dbReference type="AlphaFoldDB" id="A0A832G609"/>
<dbReference type="Gene3D" id="3.40.50.620">
    <property type="entry name" value="HUPs"/>
    <property type="match status" value="1"/>
</dbReference>
<evidence type="ECO:0000256" key="8">
    <source>
        <dbReference type="ARBA" id="ARBA00029346"/>
    </source>
</evidence>
<feature type="binding site" evidence="9">
    <location>
        <position position="17"/>
    </location>
    <ligand>
        <name>ATP</name>
        <dbReference type="ChEBI" id="CHEBI:30616"/>
    </ligand>
</feature>
<evidence type="ECO:0000256" key="1">
    <source>
        <dbReference type="ARBA" id="ARBA00022490"/>
    </source>
</evidence>
<evidence type="ECO:0000256" key="4">
    <source>
        <dbReference type="ARBA" id="ARBA00022741"/>
    </source>
</evidence>
<gene>
    <name evidence="9" type="primary">coaD</name>
    <name evidence="11" type="ORF">ENS56_01490</name>
</gene>
<feature type="site" description="Transition state stabilizer" evidence="9">
    <location>
        <position position="17"/>
    </location>
</feature>
<comment type="cofactor">
    <cofactor evidence="9">
        <name>Mg(2+)</name>
        <dbReference type="ChEBI" id="CHEBI:18420"/>
    </cofactor>
</comment>
<feature type="binding site" evidence="9">
    <location>
        <begin position="123"/>
        <end position="129"/>
    </location>
    <ligand>
        <name>ATP</name>
        <dbReference type="ChEBI" id="CHEBI:30616"/>
    </ligand>
</feature>
<dbReference type="GO" id="GO:0005737">
    <property type="term" value="C:cytoplasm"/>
    <property type="evidence" value="ECO:0007669"/>
    <property type="project" value="UniProtKB-SubCell"/>
</dbReference>
<evidence type="ECO:0000313" key="11">
    <source>
        <dbReference type="EMBL" id="HGT46691.1"/>
    </source>
</evidence>
<feature type="binding site" evidence="9">
    <location>
        <position position="73"/>
    </location>
    <ligand>
        <name>substrate</name>
    </ligand>
</feature>
<dbReference type="EC" id="2.7.7.3" evidence="9"/>
<feature type="binding site" evidence="9">
    <location>
        <position position="9"/>
    </location>
    <ligand>
        <name>substrate</name>
    </ligand>
</feature>
<dbReference type="GO" id="GO:0015937">
    <property type="term" value="P:coenzyme A biosynthetic process"/>
    <property type="evidence" value="ECO:0007669"/>
    <property type="project" value="UniProtKB-UniRule"/>
</dbReference>
<keyword evidence="1 9" id="KW-0963">Cytoplasm</keyword>
<dbReference type="GO" id="GO:0005524">
    <property type="term" value="F:ATP binding"/>
    <property type="evidence" value="ECO:0007669"/>
    <property type="project" value="UniProtKB-KW"/>
</dbReference>
<evidence type="ECO:0000256" key="5">
    <source>
        <dbReference type="ARBA" id="ARBA00022840"/>
    </source>
</evidence>
<dbReference type="CDD" id="cd02163">
    <property type="entry name" value="PPAT"/>
    <property type="match status" value="1"/>
</dbReference>
<keyword evidence="2 9" id="KW-0808">Transferase</keyword>
<dbReference type="GO" id="GO:0004595">
    <property type="term" value="F:pantetheine-phosphate adenylyltransferase activity"/>
    <property type="evidence" value="ECO:0007669"/>
    <property type="project" value="UniProtKB-UniRule"/>
</dbReference>
<evidence type="ECO:0000256" key="3">
    <source>
        <dbReference type="ARBA" id="ARBA00022695"/>
    </source>
</evidence>
<feature type="binding site" evidence="9">
    <location>
        <begin position="88"/>
        <end position="90"/>
    </location>
    <ligand>
        <name>ATP</name>
        <dbReference type="ChEBI" id="CHEBI:30616"/>
    </ligand>
</feature>
<name>A0A832G609_9BACT</name>
<dbReference type="EMBL" id="DSVI01000004">
    <property type="protein sequence ID" value="HGT46691.1"/>
    <property type="molecule type" value="Genomic_DNA"/>
</dbReference>
<dbReference type="SUPFAM" id="SSF52374">
    <property type="entry name" value="Nucleotidylyl transferase"/>
    <property type="match status" value="1"/>
</dbReference>
<dbReference type="HAMAP" id="MF_00151">
    <property type="entry name" value="PPAT_bact"/>
    <property type="match status" value="1"/>
</dbReference>
<reference evidence="11" key="1">
    <citation type="journal article" date="2020" name="mSystems">
        <title>Genome- and Community-Level Interaction Insights into Carbon Utilization and Element Cycling Functions of Hydrothermarchaeota in Hydrothermal Sediment.</title>
        <authorList>
            <person name="Zhou Z."/>
            <person name="Liu Y."/>
            <person name="Xu W."/>
            <person name="Pan J."/>
            <person name="Luo Z.H."/>
            <person name="Li M."/>
        </authorList>
    </citation>
    <scope>NUCLEOTIDE SEQUENCE [LARGE SCALE GENOMIC DNA]</scope>
    <source>
        <strain evidence="11">SpSt-500</strain>
    </source>
</reference>
<keyword evidence="7 9" id="KW-0173">Coenzyme A biosynthesis</keyword>
<dbReference type="PANTHER" id="PTHR21342:SF1">
    <property type="entry name" value="PHOSPHOPANTETHEINE ADENYLYLTRANSFERASE"/>
    <property type="match status" value="1"/>
</dbReference>
<comment type="subunit">
    <text evidence="9">Homohexamer.</text>
</comment>
<sequence length="160" mass="18423">MRRVIYPGTFDPVTYGHIDIVRRAVDLFDQVVVTVAINPTKQPLFTTEERVEMLKESLKDFDRVIIDSFDGLTVEHAKQVGAIGIIRGLRQISDFEFEFQMALMNRKLAGDITTIFLMPHERYTYLNSTVIRNLASLHADVSNFVPPNVHEALKKKFEKR</sequence>
<keyword evidence="3 9" id="KW-0548">Nucleotidyltransferase</keyword>
<dbReference type="PANTHER" id="PTHR21342">
    <property type="entry name" value="PHOSPHOPANTETHEINE ADENYLYLTRANSFERASE"/>
    <property type="match status" value="1"/>
</dbReference>
<dbReference type="NCBIfam" id="TIGR01510">
    <property type="entry name" value="coaD_prev_kdtB"/>
    <property type="match status" value="1"/>
</dbReference>
<dbReference type="NCBIfam" id="TIGR00125">
    <property type="entry name" value="cyt_tran_rel"/>
    <property type="match status" value="1"/>
</dbReference>
<dbReference type="UniPathway" id="UPA00241">
    <property type="reaction ID" value="UER00355"/>
</dbReference>
<comment type="function">
    <text evidence="9">Reversibly transfers an adenylyl group from ATP to 4'-phosphopantetheine, yielding dephospho-CoA (dPCoA) and pyrophosphate.</text>
</comment>